<sequence>MNPTQSPKSNLILLLQAWQAGNKTAMDELIPLIYNELHRISRTFLLHNATKVYLMMQSNCLTLNPLGGGKL</sequence>
<dbReference type="Proteomes" id="UP000664417">
    <property type="component" value="Unassembled WGS sequence"/>
</dbReference>
<keyword evidence="2" id="KW-1185">Reference proteome</keyword>
<evidence type="ECO:0000313" key="1">
    <source>
        <dbReference type="EMBL" id="MBO1322410.1"/>
    </source>
</evidence>
<proteinExistence type="predicted"/>
<comment type="caution">
    <text evidence="1">The sequence shown here is derived from an EMBL/GenBank/DDBJ whole genome shotgun (WGS) entry which is preliminary data.</text>
</comment>
<dbReference type="EMBL" id="JAFREP010000035">
    <property type="protein sequence ID" value="MBO1322410.1"/>
    <property type="molecule type" value="Genomic_DNA"/>
</dbReference>
<accession>A0A8J7QHA8</accession>
<organism evidence="1 2">
    <name type="scientific">Acanthopleuribacter pedis</name>
    <dbReference type="NCBI Taxonomy" id="442870"/>
    <lineage>
        <taxon>Bacteria</taxon>
        <taxon>Pseudomonadati</taxon>
        <taxon>Acidobacteriota</taxon>
        <taxon>Holophagae</taxon>
        <taxon>Acanthopleuribacterales</taxon>
        <taxon>Acanthopleuribacteraceae</taxon>
        <taxon>Acanthopleuribacter</taxon>
    </lineage>
</organism>
<gene>
    <name evidence="1" type="ORF">J3U88_28310</name>
</gene>
<evidence type="ECO:0000313" key="2">
    <source>
        <dbReference type="Proteomes" id="UP000664417"/>
    </source>
</evidence>
<dbReference type="AlphaFoldDB" id="A0A8J7QHA8"/>
<reference evidence="1" key="1">
    <citation type="submission" date="2021-03" db="EMBL/GenBank/DDBJ databases">
        <authorList>
            <person name="Wang G."/>
        </authorList>
    </citation>
    <scope>NUCLEOTIDE SEQUENCE</scope>
    <source>
        <strain evidence="1">KCTC 12899</strain>
    </source>
</reference>
<name>A0A8J7QHA8_9BACT</name>
<dbReference type="RefSeq" id="WP_207862383.1">
    <property type="nucleotide sequence ID" value="NZ_JAFREP010000035.1"/>
</dbReference>
<protein>
    <submittedName>
        <fullName evidence="1">Uncharacterized protein</fullName>
    </submittedName>
</protein>